<accession>A0A8X6V4Q5</accession>
<proteinExistence type="predicted"/>
<evidence type="ECO:0000256" key="1">
    <source>
        <dbReference type="SAM" id="MobiDB-lite"/>
    </source>
</evidence>
<gene>
    <name evidence="2" type="ORF">TNCV_140181</name>
</gene>
<name>A0A8X6V4Q5_TRICX</name>
<reference evidence="2" key="1">
    <citation type="submission" date="2020-08" db="EMBL/GenBank/DDBJ databases">
        <title>Multicomponent nature underlies the extraordinary mechanical properties of spider dragline silk.</title>
        <authorList>
            <person name="Kono N."/>
            <person name="Nakamura H."/>
            <person name="Mori M."/>
            <person name="Yoshida Y."/>
            <person name="Ohtoshi R."/>
            <person name="Malay A.D."/>
            <person name="Moran D.A.P."/>
            <person name="Tomita M."/>
            <person name="Numata K."/>
            <person name="Arakawa K."/>
        </authorList>
    </citation>
    <scope>NUCLEOTIDE SEQUENCE</scope>
</reference>
<feature type="compositionally biased region" description="Basic and acidic residues" evidence="1">
    <location>
        <begin position="16"/>
        <end position="29"/>
    </location>
</feature>
<organism evidence="2 3">
    <name type="scientific">Trichonephila clavipes</name>
    <name type="common">Golden silk orbweaver</name>
    <name type="synonym">Nephila clavipes</name>
    <dbReference type="NCBI Taxonomy" id="2585209"/>
    <lineage>
        <taxon>Eukaryota</taxon>
        <taxon>Metazoa</taxon>
        <taxon>Ecdysozoa</taxon>
        <taxon>Arthropoda</taxon>
        <taxon>Chelicerata</taxon>
        <taxon>Arachnida</taxon>
        <taxon>Araneae</taxon>
        <taxon>Araneomorphae</taxon>
        <taxon>Entelegynae</taxon>
        <taxon>Araneoidea</taxon>
        <taxon>Nephilidae</taxon>
        <taxon>Trichonephila</taxon>
    </lineage>
</organism>
<evidence type="ECO:0000313" key="2">
    <source>
        <dbReference type="EMBL" id="GFX93074.1"/>
    </source>
</evidence>
<keyword evidence="3" id="KW-1185">Reference proteome</keyword>
<protein>
    <submittedName>
        <fullName evidence="2">Uncharacterized protein</fullName>
    </submittedName>
</protein>
<dbReference type="EMBL" id="BMAU01021171">
    <property type="protein sequence ID" value="GFX93074.1"/>
    <property type="molecule type" value="Genomic_DNA"/>
</dbReference>
<feature type="region of interest" description="Disordered" evidence="1">
    <location>
        <begin position="1"/>
        <end position="40"/>
    </location>
</feature>
<dbReference type="Proteomes" id="UP000887159">
    <property type="component" value="Unassembled WGS sequence"/>
</dbReference>
<evidence type="ECO:0000313" key="3">
    <source>
        <dbReference type="Proteomes" id="UP000887159"/>
    </source>
</evidence>
<comment type="caution">
    <text evidence="2">The sequence shown here is derived from an EMBL/GenBank/DDBJ whole genome shotgun (WGS) entry which is preliminary data.</text>
</comment>
<dbReference type="AlphaFoldDB" id="A0A8X6V4Q5"/>
<sequence>MCQTPAGLLRYRAGKTGRERKEGEREKEKRSSKRRGWVLLGSGGENPEVLFRDADNASKTRIRKNALWTGPRQAVERATSKRGYHTG</sequence>